<dbReference type="CDD" id="cd00338">
    <property type="entry name" value="Ser_Recombinase"/>
    <property type="match status" value="1"/>
</dbReference>
<dbReference type="Gene3D" id="3.90.1750.20">
    <property type="entry name" value="Putative Large Serine Recombinase, Chain B, Domain 2"/>
    <property type="match status" value="1"/>
</dbReference>
<dbReference type="PROSITE" id="PS51737">
    <property type="entry name" value="RECOMBINASE_DNA_BIND"/>
    <property type="match status" value="1"/>
</dbReference>
<dbReference type="SUPFAM" id="SSF53041">
    <property type="entry name" value="Resolvase-like"/>
    <property type="match status" value="1"/>
</dbReference>
<evidence type="ECO:0000313" key="3">
    <source>
        <dbReference type="EMBL" id="MBM6831025.1"/>
    </source>
</evidence>
<dbReference type="InterPro" id="IPR038109">
    <property type="entry name" value="DNA_bind_recomb_sf"/>
</dbReference>
<gene>
    <name evidence="3" type="ORF">H5982_02735</name>
</gene>
<proteinExistence type="predicted"/>
<comment type="caution">
    <text evidence="3">The sequence shown here is derived from an EMBL/GenBank/DDBJ whole genome shotgun (WGS) entry which is preliminary data.</text>
</comment>
<dbReference type="Pfam" id="PF13408">
    <property type="entry name" value="Zn_ribbon_recom"/>
    <property type="match status" value="1"/>
</dbReference>
<dbReference type="InterPro" id="IPR050639">
    <property type="entry name" value="SSR_resolvase"/>
</dbReference>
<dbReference type="InterPro" id="IPR011109">
    <property type="entry name" value="DNA_bind_recombinase_dom"/>
</dbReference>
<feature type="domain" description="Resolvase/invertase-type recombinase catalytic" evidence="1">
    <location>
        <begin position="28"/>
        <end position="176"/>
    </location>
</feature>
<dbReference type="InterPro" id="IPR025827">
    <property type="entry name" value="Zn_ribbon_recom_dom"/>
</dbReference>
<evidence type="ECO:0000259" key="2">
    <source>
        <dbReference type="PROSITE" id="PS51737"/>
    </source>
</evidence>
<dbReference type="Gene3D" id="3.40.50.1390">
    <property type="entry name" value="Resolvase, N-terminal catalytic domain"/>
    <property type="match status" value="1"/>
</dbReference>
<sequence length="527" mass="59728">MAQRKVTAIPATISRYTATPINSTKKRRVAGYARVSTDHEDQTTSYEAQVDYYTNYIKSRDDWEFVAIYTDEGISATNTKKREGFKAMIADALAGKIDLIVTKSVSRFARNTVDSLTTVRKLKDEGIEIYFEKENIWTLDSKGELLITIMSSLAQEESRSISENVTWGQRKRMADGKVSFAYSRFLGLDKDKETGKIVVNPEQAETVRLIFHLFLEGMTPHSIAAELTSRGIKTPAGKDVWNQQTVRRMLSNEKYKGDALLQKEFTVDFLQKKMKKNEGEVPQYYVEGNHEAIISPAVFDLVQAEFAKRTKGGTRYSGVSIFSNKIKCADCGGWYGSKVWHSTDRYRRVIYRCNRKYSGEDKCQTPHVTEDEVKAAFVSAYNQLVTEKKEIIANAEIIRKTLCVTDALQEEKGKLEEEMAVLVEMTQNIVAENARVAQDQDEYQKRYDGLVQRYDTAKARYDEVVAAISAKEAQSERLADFIKVLKAQDGTISEFDGSLWGSMVEFITVGRDKEITVTFRDGSEILA</sequence>
<keyword evidence="4" id="KW-1185">Reference proteome</keyword>
<dbReference type="SMART" id="SM00857">
    <property type="entry name" value="Resolvase"/>
    <property type="match status" value="1"/>
</dbReference>
<dbReference type="PANTHER" id="PTHR30461">
    <property type="entry name" value="DNA-INVERTASE FROM LAMBDOID PROPHAGE"/>
    <property type="match status" value="1"/>
</dbReference>
<protein>
    <submittedName>
        <fullName evidence="3">Recombinase family protein</fullName>
    </submittedName>
</protein>
<evidence type="ECO:0000313" key="4">
    <source>
        <dbReference type="Proteomes" id="UP000775500"/>
    </source>
</evidence>
<accession>A0ABS2FNS2</accession>
<organism evidence="3 4">
    <name type="scientific">Faecalicoccus acidiformans</name>
    <dbReference type="NCBI Taxonomy" id="915173"/>
    <lineage>
        <taxon>Bacteria</taxon>
        <taxon>Bacillati</taxon>
        <taxon>Bacillota</taxon>
        <taxon>Erysipelotrichia</taxon>
        <taxon>Erysipelotrichales</taxon>
        <taxon>Erysipelotrichaceae</taxon>
        <taxon>Faecalicoccus</taxon>
    </lineage>
</organism>
<name>A0ABS2FNS2_9FIRM</name>
<dbReference type="InterPro" id="IPR036162">
    <property type="entry name" value="Resolvase-like_N_sf"/>
</dbReference>
<dbReference type="PROSITE" id="PS51736">
    <property type="entry name" value="RECOMBINASES_3"/>
    <property type="match status" value="1"/>
</dbReference>
<dbReference type="PANTHER" id="PTHR30461:SF23">
    <property type="entry name" value="DNA RECOMBINASE-RELATED"/>
    <property type="match status" value="1"/>
</dbReference>
<feature type="domain" description="Recombinase" evidence="2">
    <location>
        <begin position="185"/>
        <end position="312"/>
    </location>
</feature>
<dbReference type="Proteomes" id="UP000775500">
    <property type="component" value="Unassembled WGS sequence"/>
</dbReference>
<dbReference type="Pfam" id="PF07508">
    <property type="entry name" value="Recombinase"/>
    <property type="match status" value="1"/>
</dbReference>
<dbReference type="RefSeq" id="WP_204685013.1">
    <property type="nucleotide sequence ID" value="NZ_JACJLU010000002.1"/>
</dbReference>
<dbReference type="InterPro" id="IPR006119">
    <property type="entry name" value="Resolv_N"/>
</dbReference>
<dbReference type="Pfam" id="PF00239">
    <property type="entry name" value="Resolvase"/>
    <property type="match status" value="1"/>
</dbReference>
<dbReference type="EMBL" id="JACJLU010000002">
    <property type="protein sequence ID" value="MBM6831025.1"/>
    <property type="molecule type" value="Genomic_DNA"/>
</dbReference>
<evidence type="ECO:0000259" key="1">
    <source>
        <dbReference type="PROSITE" id="PS51736"/>
    </source>
</evidence>
<reference evidence="3 4" key="1">
    <citation type="journal article" date="2021" name="Sci. Rep.">
        <title>The distribution of antibiotic resistance genes in chicken gut microbiota commensals.</title>
        <authorList>
            <person name="Juricova H."/>
            <person name="Matiasovicova J."/>
            <person name="Kubasova T."/>
            <person name="Cejkova D."/>
            <person name="Rychlik I."/>
        </authorList>
    </citation>
    <scope>NUCLEOTIDE SEQUENCE [LARGE SCALE GENOMIC DNA]</scope>
    <source>
        <strain evidence="3 4">An423</strain>
    </source>
</reference>